<dbReference type="Proteomes" id="UP000199223">
    <property type="component" value="Unassembled WGS sequence"/>
</dbReference>
<dbReference type="InterPro" id="IPR055507">
    <property type="entry name" value="DUF7079"/>
</dbReference>
<sequence>MPHSPMNLDTRRRAWAALSELFLDTEVNAEWVARQLRDTGLSLAEIETILKSEVAPVLGANLLSVAGVWDAFDLTPVEARFRAGRSRPTLLGHLALRMIREDWAAVLARLQESG</sequence>
<proteinExistence type="predicted"/>
<accession>A0A1H6U7N9</accession>
<reference evidence="3" key="1">
    <citation type="submission" date="2016-10" db="EMBL/GenBank/DDBJ databases">
        <authorList>
            <person name="Varghese N."/>
            <person name="Submissions S."/>
        </authorList>
    </citation>
    <scope>NUCLEOTIDE SEQUENCE [LARGE SCALE GENOMIC DNA]</scope>
    <source>
        <strain evidence="3">CGMCC 1.10218</strain>
    </source>
</reference>
<dbReference type="EMBL" id="FNZA01000002">
    <property type="protein sequence ID" value="SEI88388.1"/>
    <property type="molecule type" value="Genomic_DNA"/>
</dbReference>
<name>A0A1H6U7N9_9DEIO</name>
<organism evidence="2 3">
    <name type="scientific">Deinococcus reticulitermitis</name>
    <dbReference type="NCBI Taxonomy" id="856736"/>
    <lineage>
        <taxon>Bacteria</taxon>
        <taxon>Thermotogati</taxon>
        <taxon>Deinococcota</taxon>
        <taxon>Deinococci</taxon>
        <taxon>Deinococcales</taxon>
        <taxon>Deinococcaceae</taxon>
        <taxon>Deinococcus</taxon>
    </lineage>
</organism>
<keyword evidence="3" id="KW-1185">Reference proteome</keyword>
<evidence type="ECO:0000313" key="2">
    <source>
        <dbReference type="EMBL" id="SEI88388.1"/>
    </source>
</evidence>
<protein>
    <recommendedName>
        <fullName evidence="1">DUF7079 domain-containing protein</fullName>
    </recommendedName>
</protein>
<dbReference type="Pfam" id="PF23296">
    <property type="entry name" value="DUF7079"/>
    <property type="match status" value="1"/>
</dbReference>
<feature type="domain" description="DUF7079" evidence="1">
    <location>
        <begin position="10"/>
        <end position="109"/>
    </location>
</feature>
<gene>
    <name evidence="2" type="ORF">SAMN04488058_102130</name>
</gene>
<evidence type="ECO:0000313" key="3">
    <source>
        <dbReference type="Proteomes" id="UP000199223"/>
    </source>
</evidence>
<dbReference type="AlphaFoldDB" id="A0A1H6U7N9"/>
<evidence type="ECO:0000259" key="1">
    <source>
        <dbReference type="Pfam" id="PF23296"/>
    </source>
</evidence>